<protein>
    <recommendedName>
        <fullName evidence="10">trypsin</fullName>
        <ecNumber evidence="10">3.4.21.4</ecNumber>
    </recommendedName>
</protein>
<keyword evidence="15" id="KW-1185">Reference proteome</keyword>
<evidence type="ECO:0000256" key="5">
    <source>
        <dbReference type="ARBA" id="ARBA00022801"/>
    </source>
</evidence>
<comment type="catalytic activity">
    <reaction evidence="9">
        <text>Preferential cleavage: Arg-|-Xaa, Lys-|-Xaa.</text>
        <dbReference type="EC" id="3.4.21.4"/>
    </reaction>
</comment>
<feature type="region of interest" description="Disordered" evidence="12">
    <location>
        <begin position="305"/>
        <end position="348"/>
    </location>
</feature>
<dbReference type="SMART" id="SM00020">
    <property type="entry name" value="Tryp_SPc"/>
    <property type="match status" value="1"/>
</dbReference>
<evidence type="ECO:0000256" key="10">
    <source>
        <dbReference type="ARBA" id="ARBA00038868"/>
    </source>
</evidence>
<dbReference type="PANTHER" id="PTHR24264:SF67">
    <property type="entry name" value="TRYPSIN-3-LIKE"/>
    <property type="match status" value="1"/>
</dbReference>
<dbReference type="PANTHER" id="PTHR24264">
    <property type="entry name" value="TRYPSIN-RELATED"/>
    <property type="match status" value="1"/>
</dbReference>
<keyword evidence="8" id="KW-1015">Disulfide bond</keyword>
<gene>
    <name evidence="14" type="ORF">Q5P01_001875</name>
</gene>
<comment type="similarity">
    <text evidence="2">Belongs to the peptidase S1 family.</text>
</comment>
<dbReference type="PROSITE" id="PS00134">
    <property type="entry name" value="TRYPSIN_HIS"/>
    <property type="match status" value="1"/>
</dbReference>
<evidence type="ECO:0000313" key="14">
    <source>
        <dbReference type="EMBL" id="KAK2862342.1"/>
    </source>
</evidence>
<dbReference type="GO" id="GO:0005615">
    <property type="term" value="C:extracellular space"/>
    <property type="evidence" value="ECO:0007669"/>
    <property type="project" value="TreeGrafter"/>
</dbReference>
<evidence type="ECO:0000256" key="7">
    <source>
        <dbReference type="ARBA" id="ARBA00023013"/>
    </source>
</evidence>
<keyword evidence="4 11" id="KW-0645">Protease</keyword>
<evidence type="ECO:0000256" key="2">
    <source>
        <dbReference type="ARBA" id="ARBA00007664"/>
    </source>
</evidence>
<dbReference type="CDD" id="cd00190">
    <property type="entry name" value="Tryp_SPc"/>
    <property type="match status" value="1"/>
</dbReference>
<keyword evidence="7" id="KW-0649">Protein kinase inhibitor</keyword>
<dbReference type="GO" id="GO:0006508">
    <property type="term" value="P:proteolysis"/>
    <property type="evidence" value="ECO:0007669"/>
    <property type="project" value="UniProtKB-KW"/>
</dbReference>
<dbReference type="InterPro" id="IPR001254">
    <property type="entry name" value="Trypsin_dom"/>
</dbReference>
<dbReference type="InterPro" id="IPR033116">
    <property type="entry name" value="TRYPSIN_SER"/>
</dbReference>
<organism evidence="14 15">
    <name type="scientific">Channa striata</name>
    <name type="common">Snakehead murrel</name>
    <name type="synonym">Ophicephalus striatus</name>
    <dbReference type="NCBI Taxonomy" id="64152"/>
    <lineage>
        <taxon>Eukaryota</taxon>
        <taxon>Metazoa</taxon>
        <taxon>Chordata</taxon>
        <taxon>Craniata</taxon>
        <taxon>Vertebrata</taxon>
        <taxon>Euteleostomi</taxon>
        <taxon>Actinopterygii</taxon>
        <taxon>Neopterygii</taxon>
        <taxon>Teleostei</taxon>
        <taxon>Neoteleostei</taxon>
        <taxon>Acanthomorphata</taxon>
        <taxon>Anabantaria</taxon>
        <taxon>Anabantiformes</taxon>
        <taxon>Channoidei</taxon>
        <taxon>Channidae</taxon>
        <taxon>Channa</taxon>
    </lineage>
</organism>
<dbReference type="Pfam" id="PF00089">
    <property type="entry name" value="Trypsin"/>
    <property type="match status" value="1"/>
</dbReference>
<keyword evidence="5 11" id="KW-0378">Hydrolase</keyword>
<dbReference type="InterPro" id="IPR018114">
    <property type="entry name" value="TRYPSIN_HIS"/>
</dbReference>
<proteinExistence type="inferred from homology"/>
<evidence type="ECO:0000256" key="9">
    <source>
        <dbReference type="ARBA" id="ARBA00036320"/>
    </source>
</evidence>
<dbReference type="InterPro" id="IPR043504">
    <property type="entry name" value="Peptidase_S1_PA_chymotrypsin"/>
</dbReference>
<accession>A0AA88NLK3</accession>
<dbReference type="Gene3D" id="2.40.10.10">
    <property type="entry name" value="Trypsin-like serine proteases"/>
    <property type="match status" value="2"/>
</dbReference>
<dbReference type="GO" id="GO:0004860">
    <property type="term" value="F:protein kinase inhibitor activity"/>
    <property type="evidence" value="ECO:0007669"/>
    <property type="project" value="UniProtKB-KW"/>
</dbReference>
<dbReference type="PRINTS" id="PR00722">
    <property type="entry name" value="CHYMOTRYPSIN"/>
</dbReference>
<evidence type="ECO:0000256" key="3">
    <source>
        <dbReference type="ARBA" id="ARBA00009996"/>
    </source>
</evidence>
<dbReference type="Pfam" id="PF15170">
    <property type="entry name" value="CaM-KIIN"/>
    <property type="match status" value="1"/>
</dbReference>
<dbReference type="InterPro" id="IPR026779">
    <property type="entry name" value="Camk2n"/>
</dbReference>
<keyword evidence="6 11" id="KW-0720">Serine protease</keyword>
<evidence type="ECO:0000256" key="4">
    <source>
        <dbReference type="ARBA" id="ARBA00022670"/>
    </source>
</evidence>
<evidence type="ECO:0000256" key="12">
    <source>
        <dbReference type="SAM" id="MobiDB-lite"/>
    </source>
</evidence>
<dbReference type="InterPro" id="IPR009003">
    <property type="entry name" value="Peptidase_S1_PA"/>
</dbReference>
<evidence type="ECO:0000256" key="11">
    <source>
        <dbReference type="RuleBase" id="RU363034"/>
    </source>
</evidence>
<dbReference type="GO" id="GO:0004252">
    <property type="term" value="F:serine-type endopeptidase activity"/>
    <property type="evidence" value="ECO:0007669"/>
    <property type="project" value="UniProtKB-EC"/>
</dbReference>
<dbReference type="Proteomes" id="UP001187415">
    <property type="component" value="Unassembled WGS sequence"/>
</dbReference>
<comment type="caution">
    <text evidence="14">The sequence shown here is derived from an EMBL/GenBank/DDBJ whole genome shotgun (WGS) entry which is preliminary data.</text>
</comment>
<feature type="domain" description="Peptidase S1" evidence="13">
    <location>
        <begin position="5"/>
        <end position="250"/>
    </location>
</feature>
<dbReference type="EMBL" id="JAUPFM010000001">
    <property type="protein sequence ID" value="KAK2862342.1"/>
    <property type="molecule type" value="Genomic_DNA"/>
</dbReference>
<evidence type="ECO:0000313" key="15">
    <source>
        <dbReference type="Proteomes" id="UP001187415"/>
    </source>
</evidence>
<comment type="similarity">
    <text evidence="3">Belongs to the CAMK2N family.</text>
</comment>
<dbReference type="AlphaFoldDB" id="A0AA88NLK3"/>
<dbReference type="SUPFAM" id="SSF50494">
    <property type="entry name" value="Trypsin-like serine proteases"/>
    <property type="match status" value="1"/>
</dbReference>
<evidence type="ECO:0000256" key="6">
    <source>
        <dbReference type="ARBA" id="ARBA00022825"/>
    </source>
</evidence>
<dbReference type="InterPro" id="IPR050127">
    <property type="entry name" value="Serine_Proteases_S1"/>
</dbReference>
<evidence type="ECO:0000256" key="1">
    <source>
        <dbReference type="ARBA" id="ARBA00004239"/>
    </source>
</evidence>
<dbReference type="EC" id="3.4.21.4" evidence="10"/>
<dbReference type="PROSITE" id="PS00135">
    <property type="entry name" value="TRYPSIN_SER"/>
    <property type="match status" value="1"/>
</dbReference>
<sequence length="348" mass="37996">MQGRIVGGYTAAPNSIRYIVSLQSTRGQHFCGGSLVHRYWVLTAAHCNIGAEHMMIVAGDYTVNTFEGTEQYAKPQRLVPHPLYNQSTNNADIMLIKLRAPMVLNKYVSLAPLPRQGTGVVEGRVCRVSGWGYSNLGEGQTPFILRTVTVPIVSTVRCNSSESFNGNITANMICAGYRTGGKDACKGDSGGPLVCGGRVYGVVSWGNGCGDAKFPGVYTAVSKFHFPCDGFSRSKPADAPRLYYEPAQAWRRPAHFTLCALVTKTHLEMSEVLPFNEEKMSHYGNEGDEGHLSFTCRLQDTNNFFSGSQNKRPPKLGQIGRSKRVVIEDENGDNEALKNGTEKTPSEA</sequence>
<comment type="subcellular location">
    <subcellularLocation>
        <location evidence="1">Secreted</location>
        <location evidence="1">Extracellular space</location>
    </subcellularLocation>
</comment>
<evidence type="ECO:0000256" key="8">
    <source>
        <dbReference type="ARBA" id="ARBA00023157"/>
    </source>
</evidence>
<name>A0AA88NLK3_CHASR</name>
<dbReference type="InterPro" id="IPR001314">
    <property type="entry name" value="Peptidase_S1A"/>
</dbReference>
<evidence type="ECO:0000259" key="13">
    <source>
        <dbReference type="PROSITE" id="PS50240"/>
    </source>
</evidence>
<dbReference type="PROSITE" id="PS50240">
    <property type="entry name" value="TRYPSIN_DOM"/>
    <property type="match status" value="1"/>
</dbReference>
<reference evidence="14" key="1">
    <citation type="submission" date="2023-07" db="EMBL/GenBank/DDBJ databases">
        <title>Chromosome-level Genome Assembly of Striped Snakehead (Channa striata).</title>
        <authorList>
            <person name="Liu H."/>
        </authorList>
    </citation>
    <scope>NUCLEOTIDE SEQUENCE</scope>
    <source>
        <strain evidence="14">Gz</strain>
        <tissue evidence="14">Muscle</tissue>
    </source>
</reference>
<dbReference type="FunFam" id="2.40.10.10:FF:000077">
    <property type="entry name" value="Predicted protein"/>
    <property type="match status" value="1"/>
</dbReference>